<dbReference type="Gene3D" id="3.30.1240.10">
    <property type="match status" value="1"/>
</dbReference>
<reference evidence="1" key="1">
    <citation type="submission" date="2018-07" db="EMBL/GenBank/DDBJ databases">
        <authorList>
            <person name="Quirk P.G."/>
            <person name="Krulwich T.A."/>
        </authorList>
    </citation>
    <scope>NUCLEOTIDE SEQUENCE</scope>
    <source>
        <strain evidence="1">Anand</strain>
    </source>
</reference>
<name>A0A3B0MVP7_THEAN</name>
<dbReference type="EMBL" id="UIVT01000001">
    <property type="protein sequence ID" value="SVP89219.1"/>
    <property type="molecule type" value="Genomic_DNA"/>
</dbReference>
<dbReference type="SUPFAM" id="SSF56784">
    <property type="entry name" value="HAD-like"/>
    <property type="match status" value="1"/>
</dbReference>
<gene>
    <name evidence="1" type="ORF">TAT_000107200</name>
    <name evidence="2" type="ORF">TAV_000106500</name>
</gene>
<dbReference type="InterPro" id="IPR023214">
    <property type="entry name" value="HAD_sf"/>
</dbReference>
<dbReference type="PANTHER" id="PTHR10000">
    <property type="entry name" value="PHOSPHOSERINE PHOSPHATASE"/>
    <property type="match status" value="1"/>
</dbReference>
<dbReference type="InterPro" id="IPR006379">
    <property type="entry name" value="HAD-SF_hydro_IIB"/>
</dbReference>
<dbReference type="VEuPathDB" id="PiroplasmaDB:TA16185"/>
<protein>
    <submittedName>
        <fullName evidence="1">Haloacid dehalogenase-like family hydrolase, putative</fullName>
    </submittedName>
</protein>
<dbReference type="GO" id="GO:0000287">
    <property type="term" value="F:magnesium ion binding"/>
    <property type="evidence" value="ECO:0007669"/>
    <property type="project" value="TreeGrafter"/>
</dbReference>
<organism evidence="1">
    <name type="scientific">Theileria annulata</name>
    <dbReference type="NCBI Taxonomy" id="5874"/>
    <lineage>
        <taxon>Eukaryota</taxon>
        <taxon>Sar</taxon>
        <taxon>Alveolata</taxon>
        <taxon>Apicomplexa</taxon>
        <taxon>Aconoidasida</taxon>
        <taxon>Piroplasmida</taxon>
        <taxon>Theileriidae</taxon>
        <taxon>Theileria</taxon>
    </lineage>
</organism>
<dbReference type="AlphaFoldDB" id="A0A3B0MVP7"/>
<evidence type="ECO:0000313" key="2">
    <source>
        <dbReference type="EMBL" id="SVP90359.1"/>
    </source>
</evidence>
<dbReference type="EMBL" id="UIVS01000001">
    <property type="protein sequence ID" value="SVP90359.1"/>
    <property type="molecule type" value="Genomic_DNA"/>
</dbReference>
<dbReference type="Pfam" id="PF08282">
    <property type="entry name" value="Hydrolase_3"/>
    <property type="match status" value="1"/>
</dbReference>
<sequence length="278" mass="31583">MKSISKFTKPEKLPKYFAIDIDGTFFIDDPEKFKRNAEAFKRLKHSEIIAFFSTGRSFNCMLQLIGELFLDEAGYTGYPGVYLNGAVVYDDKGTVINKKTFSEEFLQSFYKFMNKEGISDKVIFQGVDGCYCLGELYEEGKKFMESKKLSLPANVNEETLDNIDIVGISLPFMELDLENMKEGRDYNVKTAYKLITQITPPECNKKIGLEELLKYLGSNGEECAYIGDDFNDVEPMDYCYLSFAVGDAQSVVKEKAKWITGEKHDECAFEKVVSALLD</sequence>
<proteinExistence type="predicted"/>
<dbReference type="Gene3D" id="3.40.50.1000">
    <property type="entry name" value="HAD superfamily/HAD-like"/>
    <property type="match status" value="1"/>
</dbReference>
<dbReference type="NCBIfam" id="TIGR01484">
    <property type="entry name" value="HAD-SF-IIB"/>
    <property type="match status" value="1"/>
</dbReference>
<evidence type="ECO:0000313" key="1">
    <source>
        <dbReference type="EMBL" id="SVP89219.1"/>
    </source>
</evidence>
<dbReference type="GO" id="GO:0005829">
    <property type="term" value="C:cytosol"/>
    <property type="evidence" value="ECO:0007669"/>
    <property type="project" value="TreeGrafter"/>
</dbReference>
<dbReference type="PANTHER" id="PTHR10000:SF8">
    <property type="entry name" value="HAD SUPERFAMILY HYDROLASE-LIKE, TYPE 3"/>
    <property type="match status" value="1"/>
</dbReference>
<accession>A0A3B0MVP7</accession>
<keyword evidence="1" id="KW-0378">Hydrolase</keyword>
<dbReference type="GO" id="GO:0016791">
    <property type="term" value="F:phosphatase activity"/>
    <property type="evidence" value="ECO:0007669"/>
    <property type="project" value="UniProtKB-ARBA"/>
</dbReference>
<dbReference type="InterPro" id="IPR036412">
    <property type="entry name" value="HAD-like_sf"/>
</dbReference>